<evidence type="ECO:0000259" key="2">
    <source>
        <dbReference type="Pfam" id="PF05662"/>
    </source>
</evidence>
<dbReference type="Gene3D" id="1.20.5.170">
    <property type="match status" value="1"/>
</dbReference>
<proteinExistence type="predicted"/>
<dbReference type="Proteomes" id="UP000278733">
    <property type="component" value="Chromosome"/>
</dbReference>
<dbReference type="AlphaFoldDB" id="A0A3S4UMA6"/>
<dbReference type="SUPFAM" id="SSF101967">
    <property type="entry name" value="Adhesin YadA, collagen-binding domain"/>
    <property type="match status" value="1"/>
</dbReference>
<dbReference type="KEGG" id="rpne:NCTC8284_00327"/>
<dbReference type="EMBL" id="LR134405">
    <property type="protein sequence ID" value="VEH65192.1"/>
    <property type="molecule type" value="Genomic_DNA"/>
</dbReference>
<name>A0A3S4UMA6_9PAST</name>
<dbReference type="Pfam" id="PF05658">
    <property type="entry name" value="YadA_head"/>
    <property type="match status" value="1"/>
</dbReference>
<accession>A0A3S4UMA6</accession>
<dbReference type="Pfam" id="PF05662">
    <property type="entry name" value="YadA_stalk"/>
    <property type="match status" value="1"/>
</dbReference>
<sequence length="257" mass="26879">MAADVVLASQVGNRADRGDPKTIVIGEGEDFTGLPAFTYSNTTASSDPHQVSPNEHSIAIGGSATVWNKQNSIALGHNAVVWDNYPTGKSPQAGSIALGAHSVAEPTNTGNTTKSIEIGGVEYTFAGQPGDHTPVLSIGSGSSYKGTRTTRGQTLTRDYQYRQIQNVAAGSISNTSTDAINGSQLYAVVRALDNVSSGLTDFVVGADKNHNATGINVTKDAKRFDIISGNETYLTTAVDGTSIKVDLSQSLKMLLIM</sequence>
<evidence type="ECO:0000313" key="3">
    <source>
        <dbReference type="EMBL" id="VEH65192.1"/>
    </source>
</evidence>
<dbReference type="Gene3D" id="2.150.10.10">
    <property type="entry name" value="Serralysin-like metalloprotease, C-terminal"/>
    <property type="match status" value="1"/>
</dbReference>
<dbReference type="GO" id="GO:0019867">
    <property type="term" value="C:outer membrane"/>
    <property type="evidence" value="ECO:0007669"/>
    <property type="project" value="InterPro"/>
</dbReference>
<reference evidence="3 4" key="1">
    <citation type="submission" date="2018-12" db="EMBL/GenBank/DDBJ databases">
        <authorList>
            <consortium name="Pathogen Informatics"/>
        </authorList>
    </citation>
    <scope>NUCLEOTIDE SEQUENCE [LARGE SCALE GENOMIC DNA]</scope>
    <source>
        <strain evidence="3 4">NCTC8284</strain>
    </source>
</reference>
<organism evidence="3 4">
    <name type="scientific">Rodentibacter pneumotropicus</name>
    <dbReference type="NCBI Taxonomy" id="758"/>
    <lineage>
        <taxon>Bacteria</taxon>
        <taxon>Pseudomonadati</taxon>
        <taxon>Pseudomonadota</taxon>
        <taxon>Gammaproteobacteria</taxon>
        <taxon>Pasteurellales</taxon>
        <taxon>Pasteurellaceae</taxon>
        <taxon>Rodentibacter</taxon>
    </lineage>
</organism>
<gene>
    <name evidence="3" type="primary">hsf2_2</name>
    <name evidence="3" type="ORF">NCTC8284_00327</name>
</gene>
<evidence type="ECO:0000313" key="4">
    <source>
        <dbReference type="Proteomes" id="UP000278733"/>
    </source>
</evidence>
<dbReference type="InterPro" id="IPR011049">
    <property type="entry name" value="Serralysin-like_metalloprot_C"/>
</dbReference>
<feature type="domain" description="Trimeric autotransporter adhesin YadA-like stalk" evidence="2">
    <location>
        <begin position="163"/>
        <end position="207"/>
    </location>
</feature>
<dbReference type="InterPro" id="IPR008635">
    <property type="entry name" value="Coiled_stalk_dom"/>
</dbReference>
<protein>
    <submittedName>
        <fullName evidence="3">Autotransporter adhesin</fullName>
    </submittedName>
</protein>
<dbReference type="InterPro" id="IPR008640">
    <property type="entry name" value="Adhesin_Head_dom"/>
</dbReference>
<evidence type="ECO:0000259" key="1">
    <source>
        <dbReference type="Pfam" id="PF05658"/>
    </source>
</evidence>
<feature type="domain" description="Trimeric autotransporter adhesin YadA-like head" evidence="1">
    <location>
        <begin position="55"/>
        <end position="79"/>
    </location>
</feature>